<evidence type="ECO:0000256" key="1">
    <source>
        <dbReference type="ARBA" id="ARBA00004651"/>
    </source>
</evidence>
<comment type="subcellular location">
    <subcellularLocation>
        <location evidence="1">Cell membrane</location>
        <topology evidence="1">Multi-pass membrane protein</topology>
    </subcellularLocation>
</comment>
<evidence type="ECO:0000256" key="5">
    <source>
        <dbReference type="ARBA" id="ARBA00022692"/>
    </source>
</evidence>
<protein>
    <submittedName>
        <fullName evidence="10">ABC transporter permease</fullName>
    </submittedName>
</protein>
<feature type="transmembrane region" description="Helical" evidence="8">
    <location>
        <begin position="291"/>
        <end position="310"/>
    </location>
</feature>
<keyword evidence="6 8" id="KW-1133">Transmembrane helix</keyword>
<comment type="similarity">
    <text evidence="2">Belongs to the ABC-2 integral membrane protein family.</text>
</comment>
<feature type="transmembrane region" description="Helical" evidence="8">
    <location>
        <begin position="26"/>
        <end position="44"/>
    </location>
</feature>
<evidence type="ECO:0000256" key="4">
    <source>
        <dbReference type="ARBA" id="ARBA00022475"/>
    </source>
</evidence>
<sequence length="375" mass="41602">MRERLHRWFALLIKELHLQFRTPRSVLMLVMPVLLQTLLFPFVVTMDVTHCDVALLNEDGGSASLEMQQRIAAMPYVSSMQQVHSREELHRLLDARRAMIAVHLPPDFDERLLRGESAPLQVICDGRRSNSSQIAAGYISRLALRLSAELRGEALPQPDETAEGELLVRHVFNQELSYVWFIMPCLFGMIGMITSLNISAMALAREREEGTYEQLCVTPLSPLEILLGKTVPATMIVLVQCSIIWAMAHWAYGVPFLGSAPALVAGVVVYSLALTGIGFVISAFCATQQQAYVCMFCFIIPCILLSGFVAPAENMPAFMQSVGRLDPLYYMILIARGTFLKGDGFAEIWPHLTALAAIGLATLGTAYAVLRRRIC</sequence>
<reference evidence="10" key="1">
    <citation type="journal article" date="2021" name="PeerJ">
        <title>Extensive microbial diversity within the chicken gut microbiome revealed by metagenomics and culture.</title>
        <authorList>
            <person name="Gilroy R."/>
            <person name="Ravi A."/>
            <person name="Getino M."/>
            <person name="Pursley I."/>
            <person name="Horton D.L."/>
            <person name="Alikhan N.F."/>
            <person name="Baker D."/>
            <person name="Gharbi K."/>
            <person name="Hall N."/>
            <person name="Watson M."/>
            <person name="Adriaenssens E.M."/>
            <person name="Foster-Nyarko E."/>
            <person name="Jarju S."/>
            <person name="Secka A."/>
            <person name="Antonio M."/>
            <person name="Oren A."/>
            <person name="Chaudhuri R.R."/>
            <person name="La Ragione R."/>
            <person name="Hildebrand F."/>
            <person name="Pallen M.J."/>
        </authorList>
    </citation>
    <scope>NUCLEOTIDE SEQUENCE</scope>
    <source>
        <strain evidence="10">14975</strain>
    </source>
</reference>
<reference evidence="10" key="2">
    <citation type="submission" date="2021-04" db="EMBL/GenBank/DDBJ databases">
        <authorList>
            <person name="Gilroy R."/>
        </authorList>
    </citation>
    <scope>NUCLEOTIDE SEQUENCE</scope>
    <source>
        <strain evidence="10">14975</strain>
    </source>
</reference>
<evidence type="ECO:0000256" key="7">
    <source>
        <dbReference type="ARBA" id="ARBA00023136"/>
    </source>
</evidence>
<dbReference type="InterPro" id="IPR051449">
    <property type="entry name" value="ABC-2_transporter_component"/>
</dbReference>
<keyword evidence="3" id="KW-0813">Transport</keyword>
<proteinExistence type="inferred from homology"/>
<feature type="transmembrane region" description="Helical" evidence="8">
    <location>
        <begin position="348"/>
        <end position="370"/>
    </location>
</feature>
<feature type="transmembrane region" description="Helical" evidence="8">
    <location>
        <begin position="260"/>
        <end position="284"/>
    </location>
</feature>
<name>A0A9D2AH86_9BACT</name>
<keyword evidence="5 8" id="KW-0812">Transmembrane</keyword>
<dbReference type="AlphaFoldDB" id="A0A9D2AH86"/>
<feature type="transmembrane region" description="Helical" evidence="8">
    <location>
        <begin position="178"/>
        <end position="204"/>
    </location>
</feature>
<dbReference type="InterPro" id="IPR013525">
    <property type="entry name" value="ABC2_TM"/>
</dbReference>
<keyword evidence="7 8" id="KW-0472">Membrane</keyword>
<comment type="caution">
    <text evidence="10">The sequence shown here is derived from an EMBL/GenBank/DDBJ whole genome shotgun (WGS) entry which is preliminary data.</text>
</comment>
<accession>A0A9D2AH86</accession>
<gene>
    <name evidence="10" type="ORF">H9862_04670</name>
</gene>
<evidence type="ECO:0000256" key="3">
    <source>
        <dbReference type="ARBA" id="ARBA00022448"/>
    </source>
</evidence>
<feature type="transmembrane region" description="Helical" evidence="8">
    <location>
        <begin position="225"/>
        <end position="248"/>
    </location>
</feature>
<dbReference type="Proteomes" id="UP000823964">
    <property type="component" value="Unassembled WGS sequence"/>
</dbReference>
<dbReference type="PANTHER" id="PTHR30294:SF44">
    <property type="entry name" value="MULTIDRUG ABC TRANSPORTER PERMEASE YBHR-RELATED"/>
    <property type="match status" value="1"/>
</dbReference>
<dbReference type="InterPro" id="IPR047817">
    <property type="entry name" value="ABC2_TM_bact-type"/>
</dbReference>
<feature type="domain" description="ABC transmembrane type-2" evidence="9">
    <location>
        <begin position="132"/>
        <end position="373"/>
    </location>
</feature>
<keyword evidence="4" id="KW-1003">Cell membrane</keyword>
<evidence type="ECO:0000256" key="2">
    <source>
        <dbReference type="ARBA" id="ARBA00007783"/>
    </source>
</evidence>
<dbReference type="GO" id="GO:0140359">
    <property type="term" value="F:ABC-type transporter activity"/>
    <property type="evidence" value="ECO:0007669"/>
    <property type="project" value="InterPro"/>
</dbReference>
<dbReference type="PANTHER" id="PTHR30294">
    <property type="entry name" value="MEMBRANE COMPONENT OF ABC TRANSPORTER YHHJ-RELATED"/>
    <property type="match status" value="1"/>
</dbReference>
<dbReference type="PROSITE" id="PS51012">
    <property type="entry name" value="ABC_TM2"/>
    <property type="match status" value="1"/>
</dbReference>
<evidence type="ECO:0000256" key="6">
    <source>
        <dbReference type="ARBA" id="ARBA00022989"/>
    </source>
</evidence>
<evidence type="ECO:0000256" key="8">
    <source>
        <dbReference type="SAM" id="Phobius"/>
    </source>
</evidence>
<evidence type="ECO:0000259" key="9">
    <source>
        <dbReference type="PROSITE" id="PS51012"/>
    </source>
</evidence>
<evidence type="ECO:0000313" key="10">
    <source>
        <dbReference type="EMBL" id="HIX19882.1"/>
    </source>
</evidence>
<evidence type="ECO:0000313" key="11">
    <source>
        <dbReference type="Proteomes" id="UP000823964"/>
    </source>
</evidence>
<organism evidence="10 11">
    <name type="scientific">Candidatus Akkermansia intestinigallinarum</name>
    <dbReference type="NCBI Taxonomy" id="2838431"/>
    <lineage>
        <taxon>Bacteria</taxon>
        <taxon>Pseudomonadati</taxon>
        <taxon>Verrucomicrobiota</taxon>
        <taxon>Verrucomicrobiia</taxon>
        <taxon>Verrucomicrobiales</taxon>
        <taxon>Akkermansiaceae</taxon>
        <taxon>Akkermansia</taxon>
    </lineage>
</organism>
<dbReference type="GO" id="GO:0005886">
    <property type="term" value="C:plasma membrane"/>
    <property type="evidence" value="ECO:0007669"/>
    <property type="project" value="UniProtKB-SubCell"/>
</dbReference>
<dbReference type="Pfam" id="PF12698">
    <property type="entry name" value="ABC2_membrane_3"/>
    <property type="match status" value="1"/>
</dbReference>
<dbReference type="Gene3D" id="3.40.1710.10">
    <property type="entry name" value="abc type-2 transporter like domain"/>
    <property type="match status" value="1"/>
</dbReference>
<dbReference type="EMBL" id="DXFQ01000081">
    <property type="protein sequence ID" value="HIX19882.1"/>
    <property type="molecule type" value="Genomic_DNA"/>
</dbReference>